<feature type="transmembrane region" description="Helical" evidence="5">
    <location>
        <begin position="299"/>
        <end position="319"/>
    </location>
</feature>
<feature type="domain" description="EamA" evidence="6">
    <location>
        <begin position="201"/>
        <end position="340"/>
    </location>
</feature>
<dbReference type="GO" id="GO:0016020">
    <property type="term" value="C:membrane"/>
    <property type="evidence" value="ECO:0007669"/>
    <property type="project" value="UniProtKB-SubCell"/>
</dbReference>
<feature type="transmembrane region" description="Helical" evidence="5">
    <location>
        <begin position="196"/>
        <end position="217"/>
    </location>
</feature>
<evidence type="ECO:0000256" key="2">
    <source>
        <dbReference type="ARBA" id="ARBA00022692"/>
    </source>
</evidence>
<feature type="transmembrane region" description="Helical" evidence="5">
    <location>
        <begin position="65"/>
        <end position="90"/>
    </location>
</feature>
<feature type="transmembrane region" description="Helical" evidence="5">
    <location>
        <begin position="127"/>
        <end position="148"/>
    </location>
</feature>
<dbReference type="EMBL" id="HBHK01015554">
    <property type="protein sequence ID" value="CAD9688161.1"/>
    <property type="molecule type" value="Transcribed_RNA"/>
</dbReference>
<dbReference type="AlphaFoldDB" id="A0A7S2S358"/>
<evidence type="ECO:0000256" key="3">
    <source>
        <dbReference type="ARBA" id="ARBA00022989"/>
    </source>
</evidence>
<feature type="transmembrane region" description="Helical" evidence="5">
    <location>
        <begin position="229"/>
        <end position="248"/>
    </location>
</feature>
<accession>A0A7S2S358</accession>
<feature type="transmembrane region" description="Helical" evidence="5">
    <location>
        <begin position="160"/>
        <end position="184"/>
    </location>
</feature>
<dbReference type="Pfam" id="PF00892">
    <property type="entry name" value="EamA"/>
    <property type="match status" value="1"/>
</dbReference>
<dbReference type="EMBL" id="HBHK01015553">
    <property type="protein sequence ID" value="CAD9688158.1"/>
    <property type="molecule type" value="Transcribed_RNA"/>
</dbReference>
<protein>
    <recommendedName>
        <fullName evidence="6">EamA domain-containing protein</fullName>
    </recommendedName>
</protein>
<dbReference type="PANTHER" id="PTHR31218">
    <property type="entry name" value="WAT1-RELATED PROTEIN"/>
    <property type="match status" value="1"/>
</dbReference>
<evidence type="ECO:0000259" key="6">
    <source>
        <dbReference type="Pfam" id="PF00892"/>
    </source>
</evidence>
<comment type="subcellular location">
    <subcellularLocation>
        <location evidence="1">Membrane</location>
        <topology evidence="1">Multi-pass membrane protein</topology>
    </subcellularLocation>
</comment>
<evidence type="ECO:0000256" key="4">
    <source>
        <dbReference type="ARBA" id="ARBA00023136"/>
    </source>
</evidence>
<name>A0A7S2S358_9STRA</name>
<evidence type="ECO:0000256" key="1">
    <source>
        <dbReference type="ARBA" id="ARBA00004141"/>
    </source>
</evidence>
<dbReference type="InterPro" id="IPR037185">
    <property type="entry name" value="EmrE-like"/>
</dbReference>
<dbReference type="Gene3D" id="1.10.3730.20">
    <property type="match status" value="1"/>
</dbReference>
<evidence type="ECO:0000313" key="8">
    <source>
        <dbReference type="EMBL" id="CAD9688161.1"/>
    </source>
</evidence>
<proteinExistence type="predicted"/>
<sequence>MKQDTATEVISGLVSGTMPDKGGMIHKTQAQSAFLAYAAILVYQTVMSVWAVNGSNVTEGGTFPLALFLVGRHMLASSALAGLACYKYGLASLIPESDDIKYIFIAGMFAQYMSPMFYLYGLQFVPATIGSIFDGPLIPVLVFVLAIVSRTEVLPESWSGRTGIVSGLCLTCGGVMFLIIASGSGGDTSTAIDSQFYLAVTSLFCEAFALSISILLQRPLAKKYRLLPFAFWISFSGLVASFLQVAFYEDGSIGLLGVLYQKLFNSNQLLFALLYNALLISVVNNLCLAYASEHLPSSIVAMGSCIQPVITLFLEVFFFAKPLNLSHGAALGAIAAGVHLFQKFNVQPSKCAEAPSTGHIRPAEMLHIA</sequence>
<keyword evidence="2 5" id="KW-0812">Transmembrane</keyword>
<reference evidence="8" key="1">
    <citation type="submission" date="2021-01" db="EMBL/GenBank/DDBJ databases">
        <authorList>
            <person name="Corre E."/>
            <person name="Pelletier E."/>
            <person name="Niang G."/>
            <person name="Scheremetjew M."/>
            <person name="Finn R."/>
            <person name="Kale V."/>
            <person name="Holt S."/>
            <person name="Cochrane G."/>
            <person name="Meng A."/>
            <person name="Brown T."/>
            <person name="Cohen L."/>
        </authorList>
    </citation>
    <scope>NUCLEOTIDE SEQUENCE</scope>
    <source>
        <strain evidence="8">NY070348D</strain>
    </source>
</reference>
<keyword evidence="4 5" id="KW-0472">Membrane</keyword>
<dbReference type="GO" id="GO:0022857">
    <property type="term" value="F:transmembrane transporter activity"/>
    <property type="evidence" value="ECO:0007669"/>
    <property type="project" value="InterPro"/>
</dbReference>
<evidence type="ECO:0000313" key="7">
    <source>
        <dbReference type="EMBL" id="CAD9688158.1"/>
    </source>
</evidence>
<dbReference type="SUPFAM" id="SSF103481">
    <property type="entry name" value="Multidrug resistance efflux transporter EmrE"/>
    <property type="match status" value="1"/>
</dbReference>
<feature type="transmembrane region" description="Helical" evidence="5">
    <location>
        <begin position="268"/>
        <end position="287"/>
    </location>
</feature>
<dbReference type="InterPro" id="IPR030184">
    <property type="entry name" value="WAT1-related"/>
</dbReference>
<evidence type="ECO:0000256" key="5">
    <source>
        <dbReference type="SAM" id="Phobius"/>
    </source>
</evidence>
<feature type="transmembrane region" description="Helical" evidence="5">
    <location>
        <begin position="34"/>
        <end position="53"/>
    </location>
</feature>
<gene>
    <name evidence="7" type="ORF">QSP1433_LOCUS9782</name>
    <name evidence="8" type="ORF">QSP1433_LOCUS9783</name>
</gene>
<feature type="transmembrane region" description="Helical" evidence="5">
    <location>
        <begin position="102"/>
        <end position="121"/>
    </location>
</feature>
<dbReference type="InterPro" id="IPR000620">
    <property type="entry name" value="EamA_dom"/>
</dbReference>
<keyword evidence="3 5" id="KW-1133">Transmembrane helix</keyword>
<organism evidence="8">
    <name type="scientific">Mucochytrium quahogii</name>
    <dbReference type="NCBI Taxonomy" id="96639"/>
    <lineage>
        <taxon>Eukaryota</taxon>
        <taxon>Sar</taxon>
        <taxon>Stramenopiles</taxon>
        <taxon>Bigyra</taxon>
        <taxon>Labyrinthulomycetes</taxon>
        <taxon>Thraustochytrida</taxon>
        <taxon>Thraustochytriidae</taxon>
        <taxon>Mucochytrium</taxon>
    </lineage>
</organism>